<accession>A0A1B2LX14</accession>
<dbReference type="Proteomes" id="UP000093391">
    <property type="component" value="Chromosome"/>
</dbReference>
<gene>
    <name evidence="1" type="ORF">BFG52_03320</name>
</gene>
<sequence length="157" mass="18088">MSDLSFERLQQFFAKIPSVQQQGIEAYGSNGKHAWWFKFQIDIDHPLAWQTVQELGHVLNYLSTNERLPTLFFPVSPPPYMNGPAKEFLAWVIQCDHADFSPDIICDWLSARLPNPVDDQEKWHIKTDLSELDQLSDKELDQIIAPIAKGPCRKISH</sequence>
<evidence type="ECO:0000313" key="2">
    <source>
        <dbReference type="Proteomes" id="UP000093391"/>
    </source>
</evidence>
<dbReference type="KEGG" id="ala:BFG52_03320"/>
<protein>
    <submittedName>
        <fullName evidence="1">Uncharacterized protein</fullName>
    </submittedName>
</protein>
<dbReference type="AlphaFoldDB" id="A0A1B2LX14"/>
<reference evidence="1 2" key="1">
    <citation type="submission" date="2016-08" db="EMBL/GenBank/DDBJ databases">
        <authorList>
            <person name="Seilhamer J.J."/>
        </authorList>
    </citation>
    <scope>NUCLEOTIDE SEQUENCE [LARGE SCALE GENOMIC DNA]</scope>
    <source>
        <strain evidence="1 2">BRTC-1</strain>
    </source>
</reference>
<dbReference type="OrthoDB" id="8450629at2"/>
<evidence type="ECO:0000313" key="1">
    <source>
        <dbReference type="EMBL" id="AOA57477.1"/>
    </source>
</evidence>
<keyword evidence="2" id="KW-1185">Reference proteome</keyword>
<name>A0A1B2LX14_9GAMM</name>
<organism evidence="1 2">
    <name type="scientific">Acinetobacter larvae</name>
    <dbReference type="NCBI Taxonomy" id="1789224"/>
    <lineage>
        <taxon>Bacteria</taxon>
        <taxon>Pseudomonadati</taxon>
        <taxon>Pseudomonadota</taxon>
        <taxon>Gammaproteobacteria</taxon>
        <taxon>Moraxellales</taxon>
        <taxon>Moraxellaceae</taxon>
        <taxon>Acinetobacter</taxon>
    </lineage>
</organism>
<dbReference type="RefSeq" id="WP_067552599.1">
    <property type="nucleotide sequence ID" value="NZ_CP016895.1"/>
</dbReference>
<dbReference type="EMBL" id="CP016895">
    <property type="protein sequence ID" value="AOA57477.1"/>
    <property type="molecule type" value="Genomic_DNA"/>
</dbReference>
<proteinExistence type="predicted"/>